<name>A0AAN7BSQ0_9PEZI</name>
<protein>
    <recommendedName>
        <fullName evidence="3 13">Fumarylacetoacetase</fullName>
        <ecNumber evidence="3 13">3.7.1.2</ecNumber>
    </recommendedName>
    <alternativeName>
        <fullName evidence="13">Fumarylacetoacetate hydrolase</fullName>
    </alternativeName>
</protein>
<dbReference type="InterPro" id="IPR015377">
    <property type="entry name" value="Fumarylacetoacetase_N"/>
</dbReference>
<comment type="similarity">
    <text evidence="2 13">Belongs to the FAH family.</text>
</comment>
<organism evidence="16 17">
    <name type="scientific">Podospora fimiseda</name>
    <dbReference type="NCBI Taxonomy" id="252190"/>
    <lineage>
        <taxon>Eukaryota</taxon>
        <taxon>Fungi</taxon>
        <taxon>Dikarya</taxon>
        <taxon>Ascomycota</taxon>
        <taxon>Pezizomycotina</taxon>
        <taxon>Sordariomycetes</taxon>
        <taxon>Sordariomycetidae</taxon>
        <taxon>Sordariales</taxon>
        <taxon>Podosporaceae</taxon>
        <taxon>Podospora</taxon>
    </lineage>
</organism>
<evidence type="ECO:0000256" key="2">
    <source>
        <dbReference type="ARBA" id="ARBA00010211"/>
    </source>
</evidence>
<comment type="catalytic activity">
    <reaction evidence="13">
        <text>4-fumarylacetoacetate + H2O = acetoacetate + fumarate + H(+)</text>
        <dbReference type="Rhea" id="RHEA:10244"/>
        <dbReference type="ChEBI" id="CHEBI:13705"/>
        <dbReference type="ChEBI" id="CHEBI:15377"/>
        <dbReference type="ChEBI" id="CHEBI:15378"/>
        <dbReference type="ChEBI" id="CHEBI:18034"/>
        <dbReference type="ChEBI" id="CHEBI:29806"/>
        <dbReference type="EC" id="3.7.1.2"/>
    </reaction>
</comment>
<accession>A0AAN7BSQ0</accession>
<dbReference type="EMBL" id="MU865316">
    <property type="protein sequence ID" value="KAK4228712.1"/>
    <property type="molecule type" value="Genomic_DNA"/>
</dbReference>
<evidence type="ECO:0000313" key="17">
    <source>
        <dbReference type="Proteomes" id="UP001301958"/>
    </source>
</evidence>
<sequence length="467" mass="52203">MATSCQNKKQSSSIMVSEHWTPWHQVRNETWMPTYKPDSEFSMANFPLGIVSHSDEPRERVATILGEEVIDLRILTTALDVSTLKRLFPGLGITVARLCATFSESTLNEYAELGRHVHRIVRKGLQDLFRIDTPFPEILRDNSNLQKECIFHQTQVRMLVPMQIGDYTDFYAGYHHAYHVGVMFRGPDNALQPNYTHLPVGYHGRASSIVVSGTPIKRPIGQILVDQEKKQPVTEPTRKLDFEVELGAFITKPNKMGEPVSIEDAQDYIFGYVLLNDWSARDIQSWEYVPLGPFNGKNFASTISPWVVMADALEPFRTTPIENKTEIQKYLRETQKKSVYDIELEVDITTAEGETTTIGRTNSKFLMWSFPQMIAHHTLNGCPLRSGDLLGSGTISGPGGADERGSLLEMSEGGKRNISLNGGDLRTFLKDGDTVTLRGVCGTTEAGKVGFGQCEGRIRGAVKWSSN</sequence>
<evidence type="ECO:0000256" key="13">
    <source>
        <dbReference type="RuleBase" id="RU366008"/>
    </source>
</evidence>
<dbReference type="GO" id="GO:0006559">
    <property type="term" value="P:L-phenylalanine catabolic process"/>
    <property type="evidence" value="ECO:0007669"/>
    <property type="project" value="UniProtKB-UniRule"/>
</dbReference>
<dbReference type="PANTHER" id="PTHR43069">
    <property type="entry name" value="FUMARYLACETOACETASE"/>
    <property type="match status" value="1"/>
</dbReference>
<evidence type="ECO:0000256" key="4">
    <source>
        <dbReference type="ARBA" id="ARBA00022723"/>
    </source>
</evidence>
<evidence type="ECO:0000256" key="3">
    <source>
        <dbReference type="ARBA" id="ARBA00012094"/>
    </source>
</evidence>
<comment type="pathway">
    <text evidence="1 13">Amino-acid degradation; L-phenylalanine degradation; acetoacetate and fumarate from L-phenylalanine: step 6/6.</text>
</comment>
<feature type="domain" description="Fumarylacetoacetase N-terminal" evidence="15">
    <location>
        <begin position="44"/>
        <end position="161"/>
    </location>
</feature>
<dbReference type="Pfam" id="PF01557">
    <property type="entry name" value="FAA_hydrolase"/>
    <property type="match status" value="1"/>
</dbReference>
<evidence type="ECO:0000256" key="5">
    <source>
        <dbReference type="ARBA" id="ARBA00022801"/>
    </source>
</evidence>
<feature type="binding site" evidence="12">
    <location>
        <position position="245"/>
    </location>
    <ligand>
        <name>Ca(2+)</name>
        <dbReference type="ChEBI" id="CHEBI:29108"/>
    </ligand>
</feature>
<keyword evidence="8 13" id="KW-0828">Tyrosine catabolism</keyword>
<dbReference type="InterPro" id="IPR005959">
    <property type="entry name" value="Fumarylacetoacetase"/>
</dbReference>
<dbReference type="Gene3D" id="3.90.850.10">
    <property type="entry name" value="Fumarylacetoacetase-like, C-terminal domain"/>
    <property type="match status" value="1"/>
</dbReference>
<feature type="binding site" evidence="12">
    <location>
        <position position="169"/>
    </location>
    <ligand>
        <name>Ca(2+)</name>
        <dbReference type="ChEBI" id="CHEBI:29108"/>
    </ligand>
</feature>
<evidence type="ECO:0000256" key="6">
    <source>
        <dbReference type="ARBA" id="ARBA00022837"/>
    </source>
</evidence>
<evidence type="ECO:0000256" key="1">
    <source>
        <dbReference type="ARBA" id="ARBA00004782"/>
    </source>
</evidence>
<keyword evidence="4 12" id="KW-0479">Metal-binding</keyword>
<keyword evidence="7 12" id="KW-0460">Magnesium</keyword>
<feature type="binding site" evidence="12">
    <location>
        <position position="277"/>
    </location>
    <ligand>
        <name>Ca(2+)</name>
        <dbReference type="ChEBI" id="CHEBI:29108"/>
    </ligand>
</feature>
<dbReference type="Proteomes" id="UP001301958">
    <property type="component" value="Unassembled WGS sequence"/>
</dbReference>
<evidence type="ECO:0000256" key="10">
    <source>
        <dbReference type="PIRSR" id="PIRSR605959-1"/>
    </source>
</evidence>
<feature type="active site" description="Proton acceptor" evidence="10">
    <location>
        <position position="176"/>
    </location>
</feature>
<dbReference type="SUPFAM" id="SSF63433">
    <property type="entry name" value="Fumarylacetoacetate hydrolase, FAH, N-terminal domain"/>
    <property type="match status" value="1"/>
</dbReference>
<feature type="binding site" evidence="12">
    <location>
        <position position="243"/>
    </location>
    <ligand>
        <name>Ca(2+)</name>
        <dbReference type="ChEBI" id="CHEBI:29108"/>
    </ligand>
</feature>
<gene>
    <name evidence="16" type="ORF">QBC38DRAFT_474565</name>
</gene>
<dbReference type="PANTHER" id="PTHR43069:SF2">
    <property type="entry name" value="FUMARYLACETOACETASE"/>
    <property type="match status" value="1"/>
</dbReference>
<feature type="binding site" evidence="11">
    <location>
        <position position="288"/>
    </location>
    <ligand>
        <name>substrate</name>
    </ligand>
</feature>
<reference evidence="16" key="2">
    <citation type="submission" date="2023-05" db="EMBL/GenBank/DDBJ databases">
        <authorList>
            <consortium name="Lawrence Berkeley National Laboratory"/>
            <person name="Steindorff A."/>
            <person name="Hensen N."/>
            <person name="Bonometti L."/>
            <person name="Westerberg I."/>
            <person name="Brannstrom I.O."/>
            <person name="Guillou S."/>
            <person name="Cros-Aarteil S."/>
            <person name="Calhoun S."/>
            <person name="Haridas S."/>
            <person name="Kuo A."/>
            <person name="Mondo S."/>
            <person name="Pangilinan J."/>
            <person name="Riley R."/>
            <person name="Labutti K."/>
            <person name="Andreopoulos B."/>
            <person name="Lipzen A."/>
            <person name="Chen C."/>
            <person name="Yanf M."/>
            <person name="Daum C."/>
            <person name="Ng V."/>
            <person name="Clum A."/>
            <person name="Ohm R."/>
            <person name="Martin F."/>
            <person name="Silar P."/>
            <person name="Natvig D."/>
            <person name="Lalanne C."/>
            <person name="Gautier V."/>
            <person name="Ament-Velasquez S.L."/>
            <person name="Kruys A."/>
            <person name="Hutchinson M.I."/>
            <person name="Powell A.J."/>
            <person name="Barry K."/>
            <person name="Miller A.N."/>
            <person name="Grigoriev I.V."/>
            <person name="Debuchy R."/>
            <person name="Gladieux P."/>
            <person name="Thoren M.H."/>
            <person name="Johannesson H."/>
        </authorList>
    </citation>
    <scope>NUCLEOTIDE SEQUENCE</scope>
    <source>
        <strain evidence="16">CBS 990.96</strain>
    </source>
</reference>
<feature type="binding site" evidence="12">
    <location>
        <position position="297"/>
    </location>
    <ligand>
        <name>Mg(2+)</name>
        <dbReference type="ChEBI" id="CHEBI:18420"/>
    </ligand>
</feature>
<evidence type="ECO:0000256" key="8">
    <source>
        <dbReference type="ARBA" id="ARBA00022878"/>
    </source>
</evidence>
<keyword evidence="17" id="KW-1185">Reference proteome</keyword>
<dbReference type="FunFam" id="3.90.850.10:FF:000009">
    <property type="entry name" value="Fumarylacetoacetase"/>
    <property type="match status" value="1"/>
</dbReference>
<dbReference type="GO" id="GO:0006572">
    <property type="term" value="P:L-tyrosine catabolic process"/>
    <property type="evidence" value="ECO:0007669"/>
    <property type="project" value="UniProtKB-UniRule"/>
</dbReference>
<feature type="domain" description="Fumarylacetoacetase-like C-terminal" evidence="14">
    <location>
        <begin position="183"/>
        <end position="458"/>
    </location>
</feature>
<dbReference type="GO" id="GO:0004334">
    <property type="term" value="F:fumarylacetoacetase activity"/>
    <property type="evidence" value="ECO:0007669"/>
    <property type="project" value="UniProtKB-UniRule"/>
</dbReference>
<evidence type="ECO:0000256" key="12">
    <source>
        <dbReference type="PIRSR" id="PIRSR605959-3"/>
    </source>
</evidence>
<feature type="binding site" evidence="12">
    <location>
        <position position="301"/>
    </location>
    <ligand>
        <name>Mg(2+)</name>
        <dbReference type="ChEBI" id="CHEBI:18420"/>
    </ligand>
</feature>
<feature type="binding site" evidence="11">
    <location>
        <position position="171"/>
    </location>
    <ligand>
        <name>substrate</name>
    </ligand>
</feature>
<reference evidence="16" key="1">
    <citation type="journal article" date="2023" name="Mol. Phylogenet. Evol.">
        <title>Genome-scale phylogeny and comparative genomics of the fungal order Sordariales.</title>
        <authorList>
            <person name="Hensen N."/>
            <person name="Bonometti L."/>
            <person name="Westerberg I."/>
            <person name="Brannstrom I.O."/>
            <person name="Guillou S."/>
            <person name="Cros-Aarteil S."/>
            <person name="Calhoun S."/>
            <person name="Haridas S."/>
            <person name="Kuo A."/>
            <person name="Mondo S."/>
            <person name="Pangilinan J."/>
            <person name="Riley R."/>
            <person name="LaButti K."/>
            <person name="Andreopoulos B."/>
            <person name="Lipzen A."/>
            <person name="Chen C."/>
            <person name="Yan M."/>
            <person name="Daum C."/>
            <person name="Ng V."/>
            <person name="Clum A."/>
            <person name="Steindorff A."/>
            <person name="Ohm R.A."/>
            <person name="Martin F."/>
            <person name="Silar P."/>
            <person name="Natvig D.O."/>
            <person name="Lalanne C."/>
            <person name="Gautier V."/>
            <person name="Ament-Velasquez S.L."/>
            <person name="Kruys A."/>
            <person name="Hutchinson M.I."/>
            <person name="Powell A.J."/>
            <person name="Barry K."/>
            <person name="Miller A.N."/>
            <person name="Grigoriev I.V."/>
            <person name="Debuchy R."/>
            <person name="Gladieux P."/>
            <person name="Hiltunen Thoren M."/>
            <person name="Johannesson H."/>
        </authorList>
    </citation>
    <scope>NUCLEOTIDE SEQUENCE</scope>
    <source>
        <strain evidence="16">CBS 990.96</strain>
    </source>
</reference>
<comment type="cofactor">
    <cofactor evidence="13">
        <name>Mg(2+)</name>
        <dbReference type="ChEBI" id="CHEBI:18420"/>
    </cofactor>
    <cofactor evidence="13">
        <name>Ca(2+)</name>
        <dbReference type="ChEBI" id="CHEBI:29108"/>
    </cofactor>
</comment>
<evidence type="ECO:0000259" key="14">
    <source>
        <dbReference type="Pfam" id="PF01557"/>
    </source>
</evidence>
<dbReference type="InterPro" id="IPR036462">
    <property type="entry name" value="Fumarylacetoacetase_N_sf"/>
</dbReference>
<dbReference type="SUPFAM" id="SSF56529">
    <property type="entry name" value="FAH"/>
    <property type="match status" value="1"/>
</dbReference>
<evidence type="ECO:0000256" key="9">
    <source>
        <dbReference type="ARBA" id="ARBA00023232"/>
    </source>
</evidence>
<proteinExistence type="inferred from homology"/>
<dbReference type="AlphaFoldDB" id="A0AAN7BSQ0"/>
<feature type="binding site" evidence="12">
    <location>
        <position position="277"/>
    </location>
    <ligand>
        <name>Mg(2+)</name>
        <dbReference type="ChEBI" id="CHEBI:18420"/>
    </ligand>
</feature>
<evidence type="ECO:0000256" key="7">
    <source>
        <dbReference type="ARBA" id="ARBA00022842"/>
    </source>
</evidence>
<dbReference type="GO" id="GO:0046872">
    <property type="term" value="F:metal ion binding"/>
    <property type="evidence" value="ECO:0007669"/>
    <property type="project" value="UniProtKB-UniRule"/>
</dbReference>
<evidence type="ECO:0000259" key="15">
    <source>
        <dbReference type="Pfam" id="PF09298"/>
    </source>
</evidence>
<keyword evidence="5 13" id="KW-0378">Hydrolase</keyword>
<dbReference type="NCBIfam" id="TIGR01266">
    <property type="entry name" value="fum_ac_acetase"/>
    <property type="match status" value="1"/>
</dbReference>
<dbReference type="InterPro" id="IPR036663">
    <property type="entry name" value="Fumarylacetoacetase_C_sf"/>
</dbReference>
<dbReference type="GO" id="GO:1902000">
    <property type="term" value="P:homogentisate catabolic process"/>
    <property type="evidence" value="ECO:0007669"/>
    <property type="project" value="TreeGrafter"/>
</dbReference>
<comment type="caution">
    <text evidence="16">The sequence shown here is derived from an EMBL/GenBank/DDBJ whole genome shotgun (WGS) entry which is preliminary data.</text>
</comment>
<evidence type="ECO:0000256" key="11">
    <source>
        <dbReference type="PIRSR" id="PIRSR605959-2"/>
    </source>
</evidence>
<dbReference type="Pfam" id="PF09298">
    <property type="entry name" value="FAA_hydrolase_N"/>
    <property type="match status" value="1"/>
</dbReference>
<dbReference type="Gene3D" id="2.30.30.230">
    <property type="entry name" value="Fumarylacetoacetase, N-terminal domain"/>
    <property type="match status" value="1"/>
</dbReference>
<keyword evidence="9 13" id="KW-0585">Phenylalanine catabolism</keyword>
<feature type="binding site" evidence="11">
    <location>
        <position position="284"/>
    </location>
    <ligand>
        <name>substrate</name>
    </ligand>
</feature>
<dbReference type="InterPro" id="IPR011234">
    <property type="entry name" value="Fumarylacetoacetase-like_C"/>
</dbReference>
<dbReference type="EC" id="3.7.1.2" evidence="3 13"/>
<keyword evidence="6 12" id="KW-0106">Calcium</keyword>
<evidence type="ECO:0000313" key="16">
    <source>
        <dbReference type="EMBL" id="KAK4228712.1"/>
    </source>
</evidence>
<feature type="binding site" evidence="11">
    <location>
        <position position="394"/>
    </location>
    <ligand>
        <name>substrate</name>
    </ligand>
</feature>
<feature type="binding site" evidence="11">
    <location>
        <position position="185"/>
    </location>
    <ligand>
        <name>substrate</name>
    </ligand>
</feature>